<keyword evidence="2" id="KW-1185">Reference proteome</keyword>
<reference evidence="1 2" key="1">
    <citation type="submission" date="2019-06" db="EMBL/GenBank/DDBJ databases">
        <title>Sequencing the genomes of 1000 actinobacteria strains.</title>
        <authorList>
            <person name="Klenk H.-P."/>
        </authorList>
    </citation>
    <scope>NUCLEOTIDE SEQUENCE [LARGE SCALE GENOMIC DNA]</scope>
    <source>
        <strain evidence="1 2">DSM 24683</strain>
    </source>
</reference>
<proteinExistence type="predicted"/>
<dbReference type="OrthoDB" id="5197807at2"/>
<dbReference type="EMBL" id="VIVK01000003">
    <property type="protein sequence ID" value="TWD73099.1"/>
    <property type="molecule type" value="Genomic_DNA"/>
</dbReference>
<gene>
    <name evidence="1" type="ORF">FB561_6984</name>
</gene>
<sequence>MWWRKRTGSARTPGRVDKVGWDDLLGRLRAVVLDVEASLAPERVQTIWELIDVGEPGIALELLCANLDDLEIEISSSTFTAIKAAGLTMQVDPSYWEVLQVAER</sequence>
<evidence type="ECO:0000313" key="2">
    <source>
        <dbReference type="Proteomes" id="UP000318380"/>
    </source>
</evidence>
<organism evidence="1 2">
    <name type="scientific">Kribbella amoyensis</name>
    <dbReference type="NCBI Taxonomy" id="996641"/>
    <lineage>
        <taxon>Bacteria</taxon>
        <taxon>Bacillati</taxon>
        <taxon>Actinomycetota</taxon>
        <taxon>Actinomycetes</taxon>
        <taxon>Propionibacteriales</taxon>
        <taxon>Kribbellaceae</taxon>
        <taxon>Kribbella</taxon>
    </lineage>
</organism>
<accession>A0A561B2L2</accession>
<dbReference type="NCBIfam" id="NF033691">
    <property type="entry name" value="immunity_MafI"/>
    <property type="match status" value="1"/>
</dbReference>
<dbReference type="Proteomes" id="UP000318380">
    <property type="component" value="Unassembled WGS sequence"/>
</dbReference>
<protein>
    <recommendedName>
        <fullName evidence="3">MafI family immunity protein</fullName>
    </recommendedName>
</protein>
<dbReference type="InterPro" id="IPR047880">
    <property type="entry name" value="MafI-like"/>
</dbReference>
<evidence type="ECO:0000313" key="1">
    <source>
        <dbReference type="EMBL" id="TWD73099.1"/>
    </source>
</evidence>
<name>A0A561B2L2_9ACTN</name>
<dbReference type="AlphaFoldDB" id="A0A561B2L2"/>
<evidence type="ECO:0008006" key="3">
    <source>
        <dbReference type="Google" id="ProtNLM"/>
    </source>
</evidence>
<comment type="caution">
    <text evidence="1">The sequence shown here is derived from an EMBL/GenBank/DDBJ whole genome shotgun (WGS) entry which is preliminary data.</text>
</comment>